<feature type="region of interest" description="Disordered" evidence="1">
    <location>
        <begin position="107"/>
        <end position="126"/>
    </location>
</feature>
<evidence type="ECO:0000313" key="3">
    <source>
        <dbReference type="Proteomes" id="UP000066014"/>
    </source>
</evidence>
<keyword evidence="3" id="KW-1185">Reference proteome</keyword>
<dbReference type="InterPro" id="IPR045584">
    <property type="entry name" value="Pilin-like"/>
</dbReference>
<protein>
    <submittedName>
        <fullName evidence="2">Tfp pilus assembly protein PilE</fullName>
    </submittedName>
</protein>
<dbReference type="AlphaFoldDB" id="A0A060NUV4"/>
<dbReference type="Gene3D" id="3.30.700.10">
    <property type="entry name" value="Glycoprotein, Type 4 Pilin"/>
    <property type="match status" value="1"/>
</dbReference>
<dbReference type="Pfam" id="PF16732">
    <property type="entry name" value="ComP_DUS"/>
    <property type="match status" value="1"/>
</dbReference>
<dbReference type="EMBL" id="AP014569">
    <property type="protein sequence ID" value="BAO82689.1"/>
    <property type="molecule type" value="Genomic_DNA"/>
</dbReference>
<dbReference type="HOGENOM" id="CLU_091705_6_0_4"/>
<reference evidence="2 3" key="1">
    <citation type="journal article" date="2014" name="Nat. Commun.">
        <title>Physiological and genomic features of highly alkaliphilic hydrogen-utilizing Betaproteobacteria from a continental serpentinizing site.</title>
        <authorList>
            <person name="Suzuki S."/>
            <person name="Kuenen J.G."/>
            <person name="Schipper K."/>
            <person name="van der Velde S."/>
            <person name="Ishii S."/>
            <person name="Wu A."/>
            <person name="Sorokin D.Y."/>
            <person name="Tenney A."/>
            <person name="Meng X.Y."/>
            <person name="Morrill P.L."/>
            <person name="Kamagata Y."/>
            <person name="Muyzer G."/>
            <person name="Nealson K.H."/>
        </authorList>
    </citation>
    <scope>NUCLEOTIDE SEQUENCE [LARGE SCALE GENOMIC DNA]</scope>
    <source>
        <strain evidence="2 3">B1</strain>
    </source>
</reference>
<evidence type="ECO:0000256" key="1">
    <source>
        <dbReference type="SAM" id="MobiDB-lite"/>
    </source>
</evidence>
<dbReference type="Proteomes" id="UP000066014">
    <property type="component" value="Chromosome"/>
</dbReference>
<evidence type="ECO:0000313" key="2">
    <source>
        <dbReference type="EMBL" id="BAO82689.1"/>
    </source>
</evidence>
<gene>
    <name evidence="2" type="ORF">SMCB_0461</name>
</gene>
<dbReference type="GO" id="GO:0043683">
    <property type="term" value="P:type IV pilus assembly"/>
    <property type="evidence" value="ECO:0007669"/>
    <property type="project" value="InterPro"/>
</dbReference>
<dbReference type="STRING" id="1458426.SMCB_0461"/>
<accession>A0A060NUV4</accession>
<dbReference type="KEGG" id="cbab:SMCB_0461"/>
<organism evidence="2 3">
    <name type="scientific">Serpentinimonas maccroryi</name>
    <dbReference type="NCBI Taxonomy" id="1458426"/>
    <lineage>
        <taxon>Bacteria</taxon>
        <taxon>Pseudomonadati</taxon>
        <taxon>Pseudomonadota</taxon>
        <taxon>Betaproteobacteria</taxon>
        <taxon>Burkholderiales</taxon>
        <taxon>Comamonadaceae</taxon>
        <taxon>Serpentinimonas</taxon>
    </lineage>
</organism>
<dbReference type="InterPro" id="IPR031982">
    <property type="entry name" value="PilE-like"/>
</dbReference>
<sequence>MIVVAIIAILAAIALPSYQRHITETRRSAATACLLELAQFAERYYTNNMSYAGLALPMSQCREDLQPHYTFAIVGTPDANDFTLEAVAILGQATRDPDCARLTVDQTGARTPLPPTPANPDRVDCW</sequence>
<proteinExistence type="predicted"/>
<name>A0A060NUV4_9BURK</name>
<dbReference type="SUPFAM" id="SSF54523">
    <property type="entry name" value="Pili subunits"/>
    <property type="match status" value="1"/>
</dbReference>